<evidence type="ECO:0000313" key="1">
    <source>
        <dbReference type="EMBL" id="KAJ7390299.1"/>
    </source>
</evidence>
<gene>
    <name evidence="1" type="ORF">OS493_026174</name>
</gene>
<keyword evidence="2" id="KW-1185">Reference proteome</keyword>
<reference evidence="1" key="1">
    <citation type="submission" date="2023-01" db="EMBL/GenBank/DDBJ databases">
        <title>Genome assembly of the deep-sea coral Lophelia pertusa.</title>
        <authorList>
            <person name="Herrera S."/>
            <person name="Cordes E."/>
        </authorList>
    </citation>
    <scope>NUCLEOTIDE SEQUENCE</scope>
    <source>
        <strain evidence="1">USNM1676648</strain>
        <tissue evidence="1">Polyp</tissue>
    </source>
</reference>
<sequence>MAWLNTNHNACIRICIAWNHEILLFYYQDQSRGFNFLGNVFDIWLKKMRLRLTTEGNHWVFPLTSKAQDSKDLALRFYMLNNTFRGQRLWYTYQIIDKS</sequence>
<dbReference type="EMBL" id="MU825418">
    <property type="protein sequence ID" value="KAJ7390299.1"/>
    <property type="molecule type" value="Genomic_DNA"/>
</dbReference>
<organism evidence="1 2">
    <name type="scientific">Desmophyllum pertusum</name>
    <dbReference type="NCBI Taxonomy" id="174260"/>
    <lineage>
        <taxon>Eukaryota</taxon>
        <taxon>Metazoa</taxon>
        <taxon>Cnidaria</taxon>
        <taxon>Anthozoa</taxon>
        <taxon>Hexacorallia</taxon>
        <taxon>Scleractinia</taxon>
        <taxon>Caryophylliina</taxon>
        <taxon>Caryophylliidae</taxon>
        <taxon>Desmophyllum</taxon>
    </lineage>
</organism>
<protein>
    <submittedName>
        <fullName evidence="1">Uncharacterized protein</fullName>
    </submittedName>
</protein>
<name>A0A9X0D9V8_9CNID</name>
<accession>A0A9X0D9V8</accession>
<evidence type="ECO:0000313" key="2">
    <source>
        <dbReference type="Proteomes" id="UP001163046"/>
    </source>
</evidence>
<proteinExistence type="predicted"/>
<dbReference type="Proteomes" id="UP001163046">
    <property type="component" value="Unassembled WGS sequence"/>
</dbReference>
<comment type="caution">
    <text evidence="1">The sequence shown here is derived from an EMBL/GenBank/DDBJ whole genome shotgun (WGS) entry which is preliminary data.</text>
</comment>
<dbReference type="AlphaFoldDB" id="A0A9X0D9V8"/>